<evidence type="ECO:0000313" key="2">
    <source>
        <dbReference type="EMBL" id="KAK6166720.1"/>
    </source>
</evidence>
<keyword evidence="1" id="KW-0732">Signal</keyword>
<dbReference type="Proteomes" id="UP001347796">
    <property type="component" value="Unassembled WGS sequence"/>
</dbReference>
<evidence type="ECO:0000313" key="3">
    <source>
        <dbReference type="Proteomes" id="UP001347796"/>
    </source>
</evidence>
<organism evidence="2 3">
    <name type="scientific">Patella caerulea</name>
    <name type="common">Rayed Mediterranean limpet</name>
    <dbReference type="NCBI Taxonomy" id="87958"/>
    <lineage>
        <taxon>Eukaryota</taxon>
        <taxon>Metazoa</taxon>
        <taxon>Spiralia</taxon>
        <taxon>Lophotrochozoa</taxon>
        <taxon>Mollusca</taxon>
        <taxon>Gastropoda</taxon>
        <taxon>Patellogastropoda</taxon>
        <taxon>Patelloidea</taxon>
        <taxon>Patellidae</taxon>
        <taxon>Patella</taxon>
    </lineage>
</organism>
<evidence type="ECO:0008006" key="4">
    <source>
        <dbReference type="Google" id="ProtNLM"/>
    </source>
</evidence>
<gene>
    <name evidence="2" type="ORF">SNE40_023351</name>
</gene>
<dbReference type="EMBL" id="JAZGQO010000021">
    <property type="protein sequence ID" value="KAK6166720.1"/>
    <property type="molecule type" value="Genomic_DNA"/>
</dbReference>
<name>A0AAN8G692_PATCE</name>
<reference evidence="2 3" key="1">
    <citation type="submission" date="2024-01" db="EMBL/GenBank/DDBJ databases">
        <title>The genome of the rayed Mediterranean limpet Patella caerulea (Linnaeus, 1758).</title>
        <authorList>
            <person name="Anh-Thu Weber A."/>
            <person name="Halstead-Nussloch G."/>
        </authorList>
    </citation>
    <scope>NUCLEOTIDE SEQUENCE [LARGE SCALE GENOMIC DNA]</scope>
    <source>
        <strain evidence="2">AATW-2023a</strain>
        <tissue evidence="2">Whole specimen</tissue>
    </source>
</reference>
<sequence>MLMLQLVVILPALAVAVNWDLDHYNGYDKRQQAGQLVQPFGSNRRAIRVGSNRMVRALNFICEVTKKVENAEMGKTVEEVFESLKEACDAYGPIKTQLRNRLRQKIYLKVTPQPEVTSPPPQKRNKLEKRELVKALLQLL</sequence>
<dbReference type="AlphaFoldDB" id="A0AAN8G692"/>
<feature type="signal peptide" evidence="1">
    <location>
        <begin position="1"/>
        <end position="16"/>
    </location>
</feature>
<keyword evidence="3" id="KW-1185">Reference proteome</keyword>
<accession>A0AAN8G692</accession>
<feature type="chain" id="PRO_5042912852" description="Secreted protein" evidence="1">
    <location>
        <begin position="17"/>
        <end position="140"/>
    </location>
</feature>
<comment type="caution">
    <text evidence="2">The sequence shown here is derived from an EMBL/GenBank/DDBJ whole genome shotgun (WGS) entry which is preliminary data.</text>
</comment>
<evidence type="ECO:0000256" key="1">
    <source>
        <dbReference type="SAM" id="SignalP"/>
    </source>
</evidence>
<proteinExistence type="predicted"/>
<protein>
    <recommendedName>
        <fullName evidence="4">Secreted protein</fullName>
    </recommendedName>
</protein>